<evidence type="ECO:0000313" key="3">
    <source>
        <dbReference type="Proteomes" id="UP000224252"/>
    </source>
</evidence>
<gene>
    <name evidence="2" type="ORF">SopranoGao_5</name>
</gene>
<accession>A0A248SKU3</accession>
<dbReference type="InterPro" id="IPR024408">
    <property type="entry name" value="Muramidase"/>
</dbReference>
<evidence type="ECO:0000313" key="2">
    <source>
        <dbReference type="EMBL" id="ASV45028.1"/>
    </source>
</evidence>
<sequence>MSQSLTEKDYQDAASKLGVPVAAVKAVSSVESSGNGFLADGRPKILFERHIFKKRLIAKGIDTSKIPSGICSSTPGGYLGGADEHERLDTAAKYDRDCALESASWGSFQVMGYHWKALGYPTLQAFINDQYKAAGQLDTFVRFIKADPRLVKALKAKDWTSFASIYNGPNFAKNSYHTKMSSAYKQFGGV</sequence>
<reference evidence="2 3" key="1">
    <citation type="submission" date="2017-08" db="EMBL/GenBank/DDBJ databases">
        <authorList>
            <person name="de Groot N.N."/>
        </authorList>
    </citation>
    <scope>NUCLEOTIDE SEQUENCE [LARGE SCALE GENOMIC DNA]</scope>
</reference>
<name>A0A248SKU3_9CAUD</name>
<organism evidence="2 3">
    <name type="scientific">Klebsiella phage SopranoGao</name>
    <dbReference type="NCBI Taxonomy" id="2026944"/>
    <lineage>
        <taxon>Viruses</taxon>
        <taxon>Duplodnaviria</taxon>
        <taxon>Heunggongvirae</taxon>
        <taxon>Uroviricota</taxon>
        <taxon>Caudoviricetes</taxon>
        <taxon>Lastavirus</taxon>
        <taxon>Lastavirus sopranogao</taxon>
    </lineage>
</organism>
<dbReference type="Pfam" id="PF11860">
    <property type="entry name" value="Muramidase"/>
    <property type="match status" value="1"/>
</dbReference>
<dbReference type="Proteomes" id="UP000224252">
    <property type="component" value="Segment"/>
</dbReference>
<protein>
    <submittedName>
        <fullName evidence="2">Endolysin</fullName>
    </submittedName>
</protein>
<feature type="domain" description="N-acetylmuramidase" evidence="1">
    <location>
        <begin position="21"/>
        <end position="187"/>
    </location>
</feature>
<proteinExistence type="predicted"/>
<evidence type="ECO:0000259" key="1">
    <source>
        <dbReference type="Pfam" id="PF11860"/>
    </source>
</evidence>
<keyword evidence="3" id="KW-1185">Reference proteome</keyword>
<dbReference type="EMBL" id="MF612073">
    <property type="protein sequence ID" value="ASV45028.1"/>
    <property type="molecule type" value="Genomic_DNA"/>
</dbReference>